<name>X1KX44_9ZZZZ</name>
<dbReference type="Gene3D" id="1.20.1440.60">
    <property type="entry name" value="23S rRNA-intervening sequence"/>
    <property type="match status" value="1"/>
</dbReference>
<reference evidence="1" key="1">
    <citation type="journal article" date="2014" name="Front. Microbiol.">
        <title>High frequency of phylogenetically diverse reductive dehalogenase-homologous genes in deep subseafloor sedimentary metagenomes.</title>
        <authorList>
            <person name="Kawai M."/>
            <person name="Futagami T."/>
            <person name="Toyoda A."/>
            <person name="Takaki Y."/>
            <person name="Nishi S."/>
            <person name="Hori S."/>
            <person name="Arai W."/>
            <person name="Tsubouchi T."/>
            <person name="Morono Y."/>
            <person name="Uchiyama I."/>
            <person name="Ito T."/>
            <person name="Fujiyama A."/>
            <person name="Inagaki F."/>
            <person name="Takami H."/>
        </authorList>
    </citation>
    <scope>NUCLEOTIDE SEQUENCE</scope>
    <source>
        <strain evidence="1">Expedition CK06-06</strain>
    </source>
</reference>
<dbReference type="PANTHER" id="PTHR38471">
    <property type="entry name" value="FOUR HELIX BUNDLE PROTEIN"/>
    <property type="match status" value="1"/>
</dbReference>
<organism evidence="1">
    <name type="scientific">marine sediment metagenome</name>
    <dbReference type="NCBI Taxonomy" id="412755"/>
    <lineage>
        <taxon>unclassified sequences</taxon>
        <taxon>metagenomes</taxon>
        <taxon>ecological metagenomes</taxon>
    </lineage>
</organism>
<evidence type="ECO:0008006" key="2">
    <source>
        <dbReference type="Google" id="ProtNLM"/>
    </source>
</evidence>
<dbReference type="PANTHER" id="PTHR38471:SF2">
    <property type="entry name" value="FOUR HELIX BUNDLE PROTEIN"/>
    <property type="match status" value="1"/>
</dbReference>
<dbReference type="SUPFAM" id="SSF158446">
    <property type="entry name" value="IVS-encoded protein-like"/>
    <property type="match status" value="1"/>
</dbReference>
<protein>
    <recommendedName>
        <fullName evidence="2">Four helix bundle protein</fullName>
    </recommendedName>
</protein>
<gene>
    <name evidence="1" type="ORF">S06H3_17948</name>
</gene>
<sequence>MRSDELKSRTKKFAIDVIKLVGIFPNTKAADIIGRQLIKSSTSVGANYRSACRAQSRAHFISKLSIVLEETDESQYWLRLVLVLNLAKPSRIKTLINESGELMAIFISSIKTARKKT</sequence>
<accession>X1KX44</accession>
<proteinExistence type="predicted"/>
<dbReference type="NCBIfam" id="TIGR02436">
    <property type="entry name" value="four helix bundle protein"/>
    <property type="match status" value="1"/>
</dbReference>
<dbReference type="InterPro" id="IPR012657">
    <property type="entry name" value="23S_rRNA-intervening_sequence"/>
</dbReference>
<dbReference type="Pfam" id="PF05635">
    <property type="entry name" value="23S_rRNA_IVP"/>
    <property type="match status" value="1"/>
</dbReference>
<evidence type="ECO:0000313" key="1">
    <source>
        <dbReference type="EMBL" id="GAI11278.1"/>
    </source>
</evidence>
<comment type="caution">
    <text evidence="1">The sequence shown here is derived from an EMBL/GenBank/DDBJ whole genome shotgun (WGS) entry which is preliminary data.</text>
</comment>
<dbReference type="EMBL" id="BARV01009025">
    <property type="protein sequence ID" value="GAI11278.1"/>
    <property type="molecule type" value="Genomic_DNA"/>
</dbReference>
<dbReference type="PIRSF" id="PIRSF035652">
    <property type="entry name" value="CHP02436"/>
    <property type="match status" value="1"/>
</dbReference>
<dbReference type="InterPro" id="IPR036583">
    <property type="entry name" value="23S_rRNA_IVS_sf"/>
</dbReference>
<dbReference type="AlphaFoldDB" id="X1KX44"/>